<accession>H2Z1R0</accession>
<dbReference type="AlphaFoldDB" id="H2Z1R0"/>
<evidence type="ECO:0000313" key="2">
    <source>
        <dbReference type="Proteomes" id="UP000007875"/>
    </source>
</evidence>
<dbReference type="InParanoid" id="H2Z1R0"/>
<evidence type="ECO:0000313" key="1">
    <source>
        <dbReference type="Ensembl" id="ENSCSAVP00000011522.1"/>
    </source>
</evidence>
<dbReference type="Ensembl" id="ENSCSAVT00000011655.1">
    <property type="protein sequence ID" value="ENSCSAVP00000011522.1"/>
    <property type="gene ID" value="ENSCSAVG00000006746.1"/>
</dbReference>
<name>H2Z1R0_CIOSA</name>
<keyword evidence="2" id="KW-1185">Reference proteome</keyword>
<proteinExistence type="predicted"/>
<protein>
    <submittedName>
        <fullName evidence="1">Uncharacterized protein</fullName>
    </submittedName>
</protein>
<reference evidence="1" key="3">
    <citation type="submission" date="2025-09" db="UniProtKB">
        <authorList>
            <consortium name="Ensembl"/>
        </authorList>
    </citation>
    <scope>IDENTIFICATION</scope>
</reference>
<dbReference type="Proteomes" id="UP000007875">
    <property type="component" value="Unassembled WGS sequence"/>
</dbReference>
<dbReference type="HOGENOM" id="CLU_3376928_0_0_1"/>
<sequence>MHKPKLHGIWPTILLNRESSLKKSFPLEQNPTRN</sequence>
<organism evidence="1 2">
    <name type="scientific">Ciona savignyi</name>
    <name type="common">Pacific transparent sea squirt</name>
    <dbReference type="NCBI Taxonomy" id="51511"/>
    <lineage>
        <taxon>Eukaryota</taxon>
        <taxon>Metazoa</taxon>
        <taxon>Chordata</taxon>
        <taxon>Tunicata</taxon>
        <taxon>Ascidiacea</taxon>
        <taxon>Phlebobranchia</taxon>
        <taxon>Cionidae</taxon>
        <taxon>Ciona</taxon>
    </lineage>
</organism>
<reference evidence="1" key="2">
    <citation type="submission" date="2025-08" db="UniProtKB">
        <authorList>
            <consortium name="Ensembl"/>
        </authorList>
    </citation>
    <scope>IDENTIFICATION</scope>
</reference>
<reference evidence="2" key="1">
    <citation type="submission" date="2003-08" db="EMBL/GenBank/DDBJ databases">
        <authorList>
            <person name="Birren B."/>
            <person name="Nusbaum C."/>
            <person name="Abebe A."/>
            <person name="Abouelleil A."/>
            <person name="Adekoya E."/>
            <person name="Ait-zahra M."/>
            <person name="Allen N."/>
            <person name="Allen T."/>
            <person name="An P."/>
            <person name="Anderson M."/>
            <person name="Anderson S."/>
            <person name="Arachchi H."/>
            <person name="Armbruster J."/>
            <person name="Bachantsang P."/>
            <person name="Baldwin J."/>
            <person name="Barry A."/>
            <person name="Bayul T."/>
            <person name="Blitshsteyn B."/>
            <person name="Bloom T."/>
            <person name="Blye J."/>
            <person name="Boguslavskiy L."/>
            <person name="Borowsky M."/>
            <person name="Boukhgalter B."/>
            <person name="Brunache A."/>
            <person name="Butler J."/>
            <person name="Calixte N."/>
            <person name="Calvo S."/>
            <person name="Camarata J."/>
            <person name="Campo K."/>
            <person name="Chang J."/>
            <person name="Cheshatsang Y."/>
            <person name="Citroen M."/>
            <person name="Collymore A."/>
            <person name="Considine T."/>
            <person name="Cook A."/>
            <person name="Cooke P."/>
            <person name="Corum B."/>
            <person name="Cuomo C."/>
            <person name="David R."/>
            <person name="Dawoe T."/>
            <person name="Degray S."/>
            <person name="Dodge S."/>
            <person name="Dooley K."/>
            <person name="Dorje P."/>
            <person name="Dorjee K."/>
            <person name="Dorris L."/>
            <person name="Duffey N."/>
            <person name="Dupes A."/>
            <person name="Elkins T."/>
            <person name="Engels R."/>
            <person name="Erickson J."/>
            <person name="Farina A."/>
            <person name="Faro S."/>
            <person name="Ferreira P."/>
            <person name="Fischer H."/>
            <person name="Fitzgerald M."/>
            <person name="Foley K."/>
            <person name="Gage D."/>
            <person name="Galagan J."/>
            <person name="Gearin G."/>
            <person name="Gnerre S."/>
            <person name="Gnirke A."/>
            <person name="Goyette A."/>
            <person name="Graham J."/>
            <person name="Grandbois E."/>
            <person name="Gyaltsen K."/>
            <person name="Hafez N."/>
            <person name="Hagopian D."/>
            <person name="Hagos B."/>
            <person name="Hall J."/>
            <person name="Hatcher B."/>
            <person name="Heller A."/>
            <person name="Higgins H."/>
            <person name="Honan T."/>
            <person name="Horn A."/>
            <person name="Houde N."/>
            <person name="Hughes L."/>
            <person name="Hulme W."/>
            <person name="Husby E."/>
            <person name="Iliev I."/>
            <person name="Jaffe D."/>
            <person name="Jones C."/>
            <person name="Kamal M."/>
            <person name="Kamat A."/>
            <person name="Kamvysselis M."/>
            <person name="Karlsson E."/>
            <person name="Kells C."/>
            <person name="Kieu A."/>
            <person name="Kisner P."/>
            <person name="Kodira C."/>
            <person name="Kulbokas E."/>
            <person name="Labutti K."/>
            <person name="Lama D."/>
            <person name="Landers T."/>
            <person name="Leger J."/>
            <person name="Levine S."/>
            <person name="Lewis D."/>
            <person name="Lewis T."/>
            <person name="Lindblad-toh K."/>
            <person name="Liu X."/>
            <person name="Lokyitsang T."/>
            <person name="Lokyitsang Y."/>
            <person name="Lucien O."/>
            <person name="Lui A."/>
            <person name="Ma L.J."/>
            <person name="Mabbitt R."/>
            <person name="Macdonald J."/>
            <person name="Maclean C."/>
            <person name="Major J."/>
            <person name="Manning J."/>
            <person name="Marabella R."/>
            <person name="Maru K."/>
            <person name="Matthews C."/>
            <person name="Mauceli E."/>
            <person name="Mccarthy M."/>
            <person name="Mcdonough S."/>
            <person name="Mcghee T."/>
            <person name="Meldrim J."/>
            <person name="Meneus L."/>
            <person name="Mesirov J."/>
            <person name="Mihalev A."/>
            <person name="Mihova T."/>
            <person name="Mikkelsen T."/>
            <person name="Mlenga V."/>
            <person name="Moru K."/>
            <person name="Mozes J."/>
            <person name="Mulrain L."/>
            <person name="Munson G."/>
            <person name="Naylor J."/>
            <person name="Newes C."/>
            <person name="Nguyen C."/>
            <person name="Nguyen N."/>
            <person name="Nguyen T."/>
            <person name="Nicol R."/>
            <person name="Nielsen C."/>
            <person name="Nizzari M."/>
            <person name="Norbu C."/>
            <person name="Norbu N."/>
            <person name="O'donnell P."/>
            <person name="Okoawo O."/>
            <person name="O'leary S."/>
            <person name="Omotosho B."/>
            <person name="O'neill K."/>
            <person name="Osman S."/>
            <person name="Parker S."/>
            <person name="Perrin D."/>
            <person name="Phunkhang P."/>
            <person name="Piqani B."/>
            <person name="Purcell S."/>
            <person name="Rachupka T."/>
            <person name="Ramasamy U."/>
            <person name="Rameau R."/>
            <person name="Ray V."/>
            <person name="Raymond C."/>
            <person name="Retta R."/>
            <person name="Richardson S."/>
            <person name="Rise C."/>
            <person name="Rodriguez J."/>
            <person name="Rogers J."/>
            <person name="Rogov P."/>
            <person name="Rutman M."/>
            <person name="Schupbach R."/>
            <person name="Seaman C."/>
            <person name="Settipalli S."/>
            <person name="Sharpe T."/>
            <person name="Sheridan J."/>
            <person name="Sherpa N."/>
            <person name="Shi J."/>
            <person name="Smirnov S."/>
            <person name="Smith C."/>
            <person name="Sougnez C."/>
            <person name="Spencer B."/>
            <person name="Stalker J."/>
            <person name="Stange-thomann N."/>
            <person name="Stavropoulos S."/>
            <person name="Stetson K."/>
            <person name="Stone C."/>
            <person name="Stone S."/>
            <person name="Stubbs M."/>
            <person name="Talamas J."/>
            <person name="Tchuinga P."/>
            <person name="Tenzing P."/>
            <person name="Tesfaye S."/>
            <person name="Theodore J."/>
            <person name="Thoulutsang Y."/>
            <person name="Topham K."/>
            <person name="Towey S."/>
            <person name="Tsamla T."/>
            <person name="Tsomo N."/>
            <person name="Vallee D."/>
            <person name="Vassiliev H."/>
            <person name="Venkataraman V."/>
            <person name="Vinson J."/>
            <person name="Vo A."/>
            <person name="Wade C."/>
            <person name="Wang S."/>
            <person name="Wangchuk T."/>
            <person name="Wangdi T."/>
            <person name="Whittaker C."/>
            <person name="Wilkinson J."/>
            <person name="Wu Y."/>
            <person name="Wyman D."/>
            <person name="Yadav S."/>
            <person name="Yang S."/>
            <person name="Yang X."/>
            <person name="Yeager S."/>
            <person name="Yee E."/>
            <person name="Young G."/>
            <person name="Zainoun J."/>
            <person name="Zembeck L."/>
            <person name="Zimmer A."/>
            <person name="Zody M."/>
            <person name="Lander E."/>
        </authorList>
    </citation>
    <scope>NUCLEOTIDE SEQUENCE [LARGE SCALE GENOMIC DNA]</scope>
</reference>